<proteinExistence type="predicted"/>
<dbReference type="GO" id="GO:0004556">
    <property type="term" value="F:alpha-amylase activity"/>
    <property type="evidence" value="ECO:0007669"/>
    <property type="project" value="UniProtKB-EC"/>
</dbReference>
<sequence>MKLSVCATLISLSLMVGCQSTSLPSTDSSTSISIPEPISAVQTPVQVSESYEQICPTLGIQPVTVSVSDFWSEGEVITDAYSGNIAPVKNGTVTLTPSRHSGGVLLLESQAKKPSFDWHSATFYYVATDRFHNGNSWNDHSYGRQESKYGFKGGDIAGLTQKLDYLAELGVDVLWISTPLEQVHGWLPSEYGNNPVYPYVGGSTLDWTELDTNMGSEQEMRAFVDLAHQLGMKVIWSMDTEPSKPTLADLQQFGIQPNQEADLPSYWNEWQPKEGENLTHYLDEFKGENGQISEWWPEVWFTHSQSKKIASANAKVNDSVVPEFFFNKPTTKVTLSHQTKDELLTKWITSWVTEFGIDGIVLAQSTPELTSKIEHAGNDAFKQWKESNPYKAVELSSFQVIDLDKPNHFVVKRFPIEQYQQGCLTISNYQEMEQSVPSLTTLTWFDQENKPELSRGNYAKYRDSASALLLSEGSALIWYGDESAKSGDIYSEMNWDEMTGLRLSLQSHWKKLLAFRSNHSSLSNGEQKMVKNSPYYAFTRENSTDKVMVVYTGE</sequence>
<dbReference type="SUPFAM" id="SSF51445">
    <property type="entry name" value="(Trans)glycosidases"/>
    <property type="match status" value="1"/>
</dbReference>
<dbReference type="AlphaFoldDB" id="A0A090IP83"/>
<dbReference type="STRING" id="80852.AWOD_I_0017"/>
<keyword evidence="4" id="KW-1185">Reference proteome</keyword>
<gene>
    <name evidence="3" type="primary">malS</name>
    <name evidence="3" type="ORF">AWOD_I_0017</name>
</gene>
<reference evidence="4" key="1">
    <citation type="submission" date="2014-09" db="EMBL/GenBank/DDBJ databases">
        <authorList>
            <person name="Hjerde E."/>
        </authorList>
    </citation>
    <scope>NUCLEOTIDE SEQUENCE [LARGE SCALE GENOMIC DNA]</scope>
    <source>
        <strain evidence="4">06/09/139</strain>
    </source>
</reference>
<dbReference type="HOGENOM" id="CLU_022115_1_0_6"/>
<dbReference type="NCBIfam" id="NF007056">
    <property type="entry name" value="PRK09505.2-1"/>
    <property type="match status" value="1"/>
</dbReference>
<dbReference type="SMART" id="SM00642">
    <property type="entry name" value="Aamy"/>
    <property type="match status" value="1"/>
</dbReference>
<dbReference type="EMBL" id="LN554846">
    <property type="protein sequence ID" value="CED70115.1"/>
    <property type="molecule type" value="Genomic_DNA"/>
</dbReference>
<dbReference type="PANTHER" id="PTHR10357">
    <property type="entry name" value="ALPHA-AMYLASE FAMILY MEMBER"/>
    <property type="match status" value="1"/>
</dbReference>
<organism evidence="3 4">
    <name type="scientific">Aliivibrio wodanis</name>
    <dbReference type="NCBI Taxonomy" id="80852"/>
    <lineage>
        <taxon>Bacteria</taxon>
        <taxon>Pseudomonadati</taxon>
        <taxon>Pseudomonadota</taxon>
        <taxon>Gammaproteobacteria</taxon>
        <taxon>Vibrionales</taxon>
        <taxon>Vibrionaceae</taxon>
        <taxon>Aliivibrio</taxon>
    </lineage>
</organism>
<accession>A0A090IP83</accession>
<dbReference type="PROSITE" id="PS51257">
    <property type="entry name" value="PROKAR_LIPOPROTEIN"/>
    <property type="match status" value="1"/>
</dbReference>
<feature type="domain" description="Glycosyl hydrolase family 13 catalytic" evidence="2">
    <location>
        <begin position="125"/>
        <end position="516"/>
    </location>
</feature>
<dbReference type="Proteomes" id="UP000032427">
    <property type="component" value="Chromosome 1"/>
</dbReference>
<dbReference type="InterPro" id="IPR017853">
    <property type="entry name" value="GH"/>
</dbReference>
<dbReference type="Gene3D" id="3.20.20.80">
    <property type="entry name" value="Glycosidases"/>
    <property type="match status" value="1"/>
</dbReference>
<dbReference type="EC" id="3.2.1.1" evidence="3"/>
<evidence type="ECO:0000256" key="1">
    <source>
        <dbReference type="SAM" id="SignalP"/>
    </source>
</evidence>
<dbReference type="KEGG" id="awd:AWOD_I_0017"/>
<feature type="signal peptide" evidence="1">
    <location>
        <begin position="1"/>
        <end position="18"/>
    </location>
</feature>
<name>A0A090IP83_9GAMM</name>
<keyword evidence="3" id="KW-0326">Glycosidase</keyword>
<evidence type="ECO:0000313" key="4">
    <source>
        <dbReference type="Proteomes" id="UP000032427"/>
    </source>
</evidence>
<evidence type="ECO:0000259" key="2">
    <source>
        <dbReference type="SMART" id="SM00642"/>
    </source>
</evidence>
<evidence type="ECO:0000313" key="3">
    <source>
        <dbReference type="EMBL" id="CED70115.1"/>
    </source>
</evidence>
<feature type="chain" id="PRO_5001857613" evidence="1">
    <location>
        <begin position="19"/>
        <end position="554"/>
    </location>
</feature>
<dbReference type="GO" id="GO:0005975">
    <property type="term" value="P:carbohydrate metabolic process"/>
    <property type="evidence" value="ECO:0007669"/>
    <property type="project" value="InterPro"/>
</dbReference>
<keyword evidence="1" id="KW-0732">Signal</keyword>
<dbReference type="InterPro" id="IPR006047">
    <property type="entry name" value="GH13_cat_dom"/>
</dbReference>
<protein>
    <submittedName>
        <fullName evidence="3">Alpha-amylase</fullName>
        <ecNumber evidence="3">3.2.1.1</ecNumber>
    </submittedName>
</protein>
<keyword evidence="3" id="KW-0378">Hydrolase</keyword>
<dbReference type="GeneID" id="28539546"/>
<dbReference type="PANTHER" id="PTHR10357:SF209">
    <property type="entry name" value="PERIPLASMIC ALPHA-AMYLASE"/>
    <property type="match status" value="1"/>
</dbReference>
<dbReference type="Pfam" id="PF00128">
    <property type="entry name" value="Alpha-amylase"/>
    <property type="match status" value="1"/>
</dbReference>
<dbReference type="OrthoDB" id="9805159at2"/>
<dbReference type="PATRIC" id="fig|80852.17.peg.17"/>